<accession>A0A418PVF5</accession>
<proteinExistence type="predicted"/>
<dbReference type="Proteomes" id="UP000283522">
    <property type="component" value="Unassembled WGS sequence"/>
</dbReference>
<organism evidence="1 2">
    <name type="scientific">Algoriphagus lacus</name>
    <dbReference type="NCBI Taxonomy" id="2056311"/>
    <lineage>
        <taxon>Bacteria</taxon>
        <taxon>Pseudomonadati</taxon>
        <taxon>Bacteroidota</taxon>
        <taxon>Cytophagia</taxon>
        <taxon>Cytophagales</taxon>
        <taxon>Cyclobacteriaceae</taxon>
        <taxon>Algoriphagus</taxon>
    </lineage>
</organism>
<reference evidence="1 2" key="1">
    <citation type="submission" date="2018-09" db="EMBL/GenBank/DDBJ databases">
        <authorList>
            <person name="Wang X."/>
            <person name="Du Z."/>
        </authorList>
    </citation>
    <scope>NUCLEOTIDE SEQUENCE [LARGE SCALE GENOMIC DNA]</scope>
    <source>
        <strain evidence="1 2">N3</strain>
    </source>
</reference>
<name>A0A418PVF5_9BACT</name>
<dbReference type="EMBL" id="QXML01000001">
    <property type="protein sequence ID" value="RIW18140.1"/>
    <property type="molecule type" value="Genomic_DNA"/>
</dbReference>
<gene>
    <name evidence="1" type="ORF">D0X99_00100</name>
</gene>
<sequence length="328" mass="36265">MKYISSALLFLGSFGFAFGQGGLPESFFDGKSVVVVSTDPGARPVLTWKELADSVHVHLVEAGADPVAYFELEQVALSEARQADFAKAFAQRQVKNIILVTRKKESLSIHVGPFSGDGKIISSKALYGITGKDWDEAGAQLAESAKTTRSMNLLVIDVAEFPQISTQETAQSEQKFLPRNPLNLEVFKLGIPLEGSSAETGFLSYFRYDLLGKSAEAILAEQNAQKTQIQAIVESLYPHQIEWLTEAKTNEQLVRDRVQFLLIKVEGRQADLMASMGLEPIGGEEGAKTVVKYYIKLLVRDELYIGPEWDADSDWRIALSNFLNNLKK</sequence>
<protein>
    <submittedName>
        <fullName evidence="1">NTPase</fullName>
    </submittedName>
</protein>
<dbReference type="RefSeq" id="WP_119475618.1">
    <property type="nucleotide sequence ID" value="NZ_QXML01000001.1"/>
</dbReference>
<dbReference type="AlphaFoldDB" id="A0A418PVF5"/>
<evidence type="ECO:0000313" key="2">
    <source>
        <dbReference type="Proteomes" id="UP000283522"/>
    </source>
</evidence>
<dbReference type="OrthoDB" id="960751at2"/>
<comment type="caution">
    <text evidence="1">The sequence shown here is derived from an EMBL/GenBank/DDBJ whole genome shotgun (WGS) entry which is preliminary data.</text>
</comment>
<evidence type="ECO:0000313" key="1">
    <source>
        <dbReference type="EMBL" id="RIW18140.1"/>
    </source>
</evidence>
<keyword evidence="2" id="KW-1185">Reference proteome</keyword>